<proteinExistence type="inferred from homology"/>
<dbReference type="EMBL" id="BSKO01000001">
    <property type="protein sequence ID" value="GLO64856.1"/>
    <property type="molecule type" value="Genomic_DNA"/>
</dbReference>
<dbReference type="Gene3D" id="3.40.1030.10">
    <property type="entry name" value="Nucleoside phosphorylase/phosphoribosyltransferase catalytic domain"/>
    <property type="match status" value="1"/>
</dbReference>
<dbReference type="Proteomes" id="UP001275436">
    <property type="component" value="Unassembled WGS sequence"/>
</dbReference>
<evidence type="ECO:0000256" key="4">
    <source>
        <dbReference type="ARBA" id="ARBA00023141"/>
    </source>
</evidence>
<keyword evidence="1 5" id="KW-0328">Glycosyltransferase</keyword>
<keyword evidence="5" id="KW-0028">Amino-acid biosynthesis</keyword>
<dbReference type="InterPro" id="IPR036320">
    <property type="entry name" value="Glycosyl_Trfase_fam3_N_dom_sf"/>
</dbReference>
<feature type="binding site" evidence="5">
    <location>
        <begin position="107"/>
        <end position="115"/>
    </location>
    <ligand>
        <name>5-phospho-alpha-D-ribose 1-diphosphate</name>
        <dbReference type="ChEBI" id="CHEBI:58017"/>
    </ligand>
</feature>
<feature type="binding site" evidence="5">
    <location>
        <position position="165"/>
    </location>
    <ligand>
        <name>anthranilate</name>
        <dbReference type="ChEBI" id="CHEBI:16567"/>
        <label>2</label>
    </ligand>
</feature>
<comment type="function">
    <text evidence="5">Catalyzes the transfer of the phosphoribosyl group of 5-phosphorylribose-1-pyrophosphate (PRPP) to anthranilate to yield N-(5'-phosphoribosyl)-anthranilate (PRA).</text>
</comment>
<evidence type="ECO:0000259" key="7">
    <source>
        <dbReference type="Pfam" id="PF02885"/>
    </source>
</evidence>
<feature type="binding site" evidence="5">
    <location>
        <position position="110"/>
    </location>
    <ligand>
        <name>anthranilate</name>
        <dbReference type="ChEBI" id="CHEBI:16567"/>
        <label>1</label>
    </ligand>
</feature>
<gene>
    <name evidence="5 8" type="primary">trpD</name>
    <name evidence="8" type="ORF">MACH08_06400</name>
</gene>
<feature type="binding site" evidence="5">
    <location>
        <position position="225"/>
    </location>
    <ligand>
        <name>Mg(2+)</name>
        <dbReference type="ChEBI" id="CHEBI:18420"/>
        <label>1</label>
    </ligand>
</feature>
<reference evidence="8 9" key="1">
    <citation type="submission" date="2023-02" db="EMBL/GenBank/DDBJ databases">
        <title>Oceanobacillus kimchii IFOP_LL358 isolated form Alexandrium catenella lab strain.</title>
        <authorList>
            <person name="Gajardo G."/>
            <person name="Ueki S."/>
            <person name="Maruyama F."/>
        </authorList>
    </citation>
    <scope>NUCLEOTIDE SEQUENCE [LARGE SCALE GENOMIC DNA]</scope>
    <source>
        <strain evidence="8 9">IFOP_LL358</strain>
    </source>
</reference>
<feature type="domain" description="Glycosyl transferase family 3" evidence="6">
    <location>
        <begin position="72"/>
        <end position="323"/>
    </location>
</feature>
<comment type="subunit">
    <text evidence="5">Homodimer.</text>
</comment>
<feature type="binding site" evidence="5">
    <location>
        <position position="224"/>
    </location>
    <ligand>
        <name>Mg(2+)</name>
        <dbReference type="ChEBI" id="CHEBI:18420"/>
        <label>2</label>
    </ligand>
</feature>
<dbReference type="InterPro" id="IPR000312">
    <property type="entry name" value="Glycosyl_Trfase_fam3"/>
</dbReference>
<organism evidence="8 9">
    <name type="scientific">Oceanobacillus kimchii</name>
    <dbReference type="NCBI Taxonomy" id="746691"/>
    <lineage>
        <taxon>Bacteria</taxon>
        <taxon>Bacillati</taxon>
        <taxon>Bacillota</taxon>
        <taxon>Bacilli</taxon>
        <taxon>Bacillales</taxon>
        <taxon>Bacillaceae</taxon>
        <taxon>Oceanobacillus</taxon>
    </lineage>
</organism>
<dbReference type="Pfam" id="PF00591">
    <property type="entry name" value="Glycos_transf_3"/>
    <property type="match status" value="1"/>
</dbReference>
<accession>A0ABQ5TGL0</accession>
<evidence type="ECO:0000256" key="5">
    <source>
        <dbReference type="HAMAP-Rule" id="MF_00211"/>
    </source>
</evidence>
<name>A0ABQ5TGL0_9BACI</name>
<keyword evidence="9" id="KW-1185">Reference proteome</keyword>
<feature type="binding site" evidence="5">
    <location>
        <position position="91"/>
    </location>
    <ligand>
        <name>Mg(2+)</name>
        <dbReference type="ChEBI" id="CHEBI:18420"/>
        <label>1</label>
    </ligand>
</feature>
<evidence type="ECO:0000256" key="3">
    <source>
        <dbReference type="ARBA" id="ARBA00022822"/>
    </source>
</evidence>
<evidence type="ECO:0000256" key="2">
    <source>
        <dbReference type="ARBA" id="ARBA00022679"/>
    </source>
</evidence>
<feature type="binding site" evidence="5">
    <location>
        <begin position="82"/>
        <end position="83"/>
    </location>
    <ligand>
        <name>5-phospho-alpha-D-ribose 1-diphosphate</name>
        <dbReference type="ChEBI" id="CHEBI:58017"/>
    </ligand>
</feature>
<dbReference type="InterPro" id="IPR035902">
    <property type="entry name" value="Nuc_phospho_transferase"/>
</dbReference>
<comment type="pathway">
    <text evidence="5">Amino-acid biosynthesis; L-tryptophan biosynthesis; L-tryptophan from chorismate: step 2/5.</text>
</comment>
<dbReference type="HAMAP" id="MF_00211">
    <property type="entry name" value="TrpD"/>
    <property type="match status" value="1"/>
</dbReference>
<dbReference type="Gene3D" id="1.20.970.10">
    <property type="entry name" value="Transferase, Pyrimidine Nucleoside Phosphorylase, Chain C"/>
    <property type="match status" value="1"/>
</dbReference>
<dbReference type="GO" id="GO:0016757">
    <property type="term" value="F:glycosyltransferase activity"/>
    <property type="evidence" value="ECO:0007669"/>
    <property type="project" value="UniProtKB-KW"/>
</dbReference>
<dbReference type="SUPFAM" id="SSF47648">
    <property type="entry name" value="Nucleoside phosphorylase/phosphoribosyltransferase N-terminal domain"/>
    <property type="match status" value="1"/>
</dbReference>
<evidence type="ECO:0000256" key="1">
    <source>
        <dbReference type="ARBA" id="ARBA00022676"/>
    </source>
</evidence>
<dbReference type="RefSeq" id="WP_017795606.1">
    <property type="nucleotide sequence ID" value="NZ_BSKO01000001.1"/>
</dbReference>
<keyword evidence="5" id="KW-0479">Metal-binding</keyword>
<feature type="binding site" evidence="5">
    <location>
        <position position="79"/>
    </location>
    <ligand>
        <name>5-phospho-alpha-D-ribose 1-diphosphate</name>
        <dbReference type="ChEBI" id="CHEBI:58017"/>
    </ligand>
</feature>
<dbReference type="SUPFAM" id="SSF52418">
    <property type="entry name" value="Nucleoside phosphorylase/phosphoribosyltransferase catalytic domain"/>
    <property type="match status" value="1"/>
</dbReference>
<dbReference type="PANTHER" id="PTHR43285:SF2">
    <property type="entry name" value="ANTHRANILATE PHOSPHORIBOSYLTRANSFERASE"/>
    <property type="match status" value="1"/>
</dbReference>
<dbReference type="EC" id="2.4.2.18" evidence="5"/>
<feature type="binding site" evidence="5">
    <location>
        <position position="79"/>
    </location>
    <ligand>
        <name>anthranilate</name>
        <dbReference type="ChEBI" id="CHEBI:16567"/>
        <label>1</label>
    </ligand>
</feature>
<sequence length="340" mass="37042">MKHSLHKIIDRQDLSTEEIKEVFTHCFSEEVSDSELAAILISLKMKGETAEEVVGLSQVIQEHSPFLLNFHQPVMDNCGTGGDRSNSFNISTCSAFVLAGAGVTVAKHGNRSVSSQTGSADVLEKLGVSLAFTKEQVNEMLEKNQIAFLFAQHVHPTLKQVSKVRKDLRIPTIFNFIGPLTNPVHLNSQYIGVYDPAAIPMVAKAAQLLGRERAIVIHGAGGLDEASLQGENQYILVENDRLEERTIHPEEVGLSVYPNDEIQGGNATDNANILLSILRGEESAYLDTVLFNAGIALFTTRRVGSIYDGVKLARESINSGSALSKLNNLITFSKKVSEVV</sequence>
<evidence type="ECO:0000259" key="6">
    <source>
        <dbReference type="Pfam" id="PF00591"/>
    </source>
</evidence>
<dbReference type="Pfam" id="PF02885">
    <property type="entry name" value="Glycos_trans_3N"/>
    <property type="match status" value="1"/>
</dbReference>
<dbReference type="InterPro" id="IPR005940">
    <property type="entry name" value="Anthranilate_Pribosyl_Tfrase"/>
</dbReference>
<dbReference type="InterPro" id="IPR017459">
    <property type="entry name" value="Glycosyl_Trfase_fam3_N_dom"/>
</dbReference>
<feature type="binding site" evidence="5">
    <location>
        <position position="87"/>
    </location>
    <ligand>
        <name>5-phospho-alpha-D-ribose 1-diphosphate</name>
        <dbReference type="ChEBI" id="CHEBI:58017"/>
    </ligand>
</feature>
<dbReference type="NCBIfam" id="TIGR01245">
    <property type="entry name" value="trpD"/>
    <property type="match status" value="1"/>
</dbReference>
<keyword evidence="5" id="KW-0460">Magnesium</keyword>
<feature type="binding site" evidence="5">
    <location>
        <position position="225"/>
    </location>
    <ligand>
        <name>Mg(2+)</name>
        <dbReference type="ChEBI" id="CHEBI:18420"/>
        <label>2</label>
    </ligand>
</feature>
<dbReference type="PANTHER" id="PTHR43285">
    <property type="entry name" value="ANTHRANILATE PHOSPHORIBOSYLTRANSFERASE"/>
    <property type="match status" value="1"/>
</dbReference>
<feature type="binding site" evidence="5">
    <location>
        <begin position="89"/>
        <end position="92"/>
    </location>
    <ligand>
        <name>5-phospho-alpha-D-ribose 1-diphosphate</name>
        <dbReference type="ChEBI" id="CHEBI:58017"/>
    </ligand>
</feature>
<feature type="binding site" evidence="5">
    <location>
        <position position="119"/>
    </location>
    <ligand>
        <name>5-phospho-alpha-D-ribose 1-diphosphate</name>
        <dbReference type="ChEBI" id="CHEBI:58017"/>
    </ligand>
</feature>
<comment type="similarity">
    <text evidence="5">Belongs to the anthranilate phosphoribosyltransferase family.</text>
</comment>
<evidence type="ECO:0000313" key="9">
    <source>
        <dbReference type="Proteomes" id="UP001275436"/>
    </source>
</evidence>
<keyword evidence="3 5" id="KW-0822">Tryptophan biosynthesis</keyword>
<protein>
    <recommendedName>
        <fullName evidence="5">Anthranilate phosphoribosyltransferase</fullName>
        <ecNumber evidence="5">2.4.2.18</ecNumber>
    </recommendedName>
</protein>
<evidence type="ECO:0000313" key="8">
    <source>
        <dbReference type="EMBL" id="GLO64856.1"/>
    </source>
</evidence>
<comment type="caution">
    <text evidence="8">The sequence shown here is derived from an EMBL/GenBank/DDBJ whole genome shotgun (WGS) entry which is preliminary data.</text>
</comment>
<comment type="catalytic activity">
    <reaction evidence="5">
        <text>N-(5-phospho-beta-D-ribosyl)anthranilate + diphosphate = 5-phospho-alpha-D-ribose 1-diphosphate + anthranilate</text>
        <dbReference type="Rhea" id="RHEA:11768"/>
        <dbReference type="ChEBI" id="CHEBI:16567"/>
        <dbReference type="ChEBI" id="CHEBI:18277"/>
        <dbReference type="ChEBI" id="CHEBI:33019"/>
        <dbReference type="ChEBI" id="CHEBI:58017"/>
        <dbReference type="EC" id="2.4.2.18"/>
    </reaction>
</comment>
<keyword evidence="2 5" id="KW-0808">Transferase</keyword>
<feature type="domain" description="Glycosyl transferase family 3 N-terminal" evidence="7">
    <location>
        <begin position="4"/>
        <end position="63"/>
    </location>
</feature>
<comment type="cofactor">
    <cofactor evidence="5">
        <name>Mg(2+)</name>
        <dbReference type="ChEBI" id="CHEBI:18420"/>
    </cofactor>
    <text evidence="5">Binds 2 magnesium ions per monomer.</text>
</comment>
<comment type="caution">
    <text evidence="5">Lacks conserved residue(s) required for the propagation of feature annotation.</text>
</comment>
<keyword evidence="4 5" id="KW-0057">Aromatic amino acid biosynthesis</keyword>